<dbReference type="Proteomes" id="UP001244640">
    <property type="component" value="Unassembled WGS sequence"/>
</dbReference>
<dbReference type="EMBL" id="JAUTBA010000001">
    <property type="protein sequence ID" value="MDQ1148699.1"/>
    <property type="molecule type" value="Genomic_DNA"/>
</dbReference>
<evidence type="ECO:0000313" key="2">
    <source>
        <dbReference type="EMBL" id="MDQ1148699.1"/>
    </source>
</evidence>
<keyword evidence="1" id="KW-0812">Transmembrane</keyword>
<keyword evidence="1" id="KW-0472">Membrane</keyword>
<evidence type="ECO:0000313" key="3">
    <source>
        <dbReference type="Proteomes" id="UP001244640"/>
    </source>
</evidence>
<organism evidence="2 3">
    <name type="scientific">Sphingobacterium zeae</name>
    <dbReference type="NCBI Taxonomy" id="1776859"/>
    <lineage>
        <taxon>Bacteria</taxon>
        <taxon>Pseudomonadati</taxon>
        <taxon>Bacteroidota</taxon>
        <taxon>Sphingobacteriia</taxon>
        <taxon>Sphingobacteriales</taxon>
        <taxon>Sphingobacteriaceae</taxon>
        <taxon>Sphingobacterium</taxon>
    </lineage>
</organism>
<comment type="caution">
    <text evidence="2">The sequence shown here is derived from an EMBL/GenBank/DDBJ whole genome shotgun (WGS) entry which is preliminary data.</text>
</comment>
<dbReference type="RefSeq" id="WP_307184688.1">
    <property type="nucleotide sequence ID" value="NZ_JAUTBA010000001.1"/>
</dbReference>
<proteinExistence type="predicted"/>
<reference evidence="2 3" key="1">
    <citation type="submission" date="2023-07" db="EMBL/GenBank/DDBJ databases">
        <title>Functional and genomic diversity of the sorghum phyllosphere microbiome.</title>
        <authorList>
            <person name="Shade A."/>
        </authorList>
    </citation>
    <scope>NUCLEOTIDE SEQUENCE [LARGE SCALE GENOMIC DNA]</scope>
    <source>
        <strain evidence="2 3">SORGH_AS_0892</strain>
    </source>
</reference>
<keyword evidence="1" id="KW-1133">Transmembrane helix</keyword>
<protein>
    <submittedName>
        <fullName evidence="2">Uncharacterized protein (TIGR02117 family)</fullName>
    </submittedName>
</protein>
<accession>A0ABU0U163</accession>
<dbReference type="Pfam" id="PF09601">
    <property type="entry name" value="DUF2459"/>
    <property type="match status" value="1"/>
</dbReference>
<keyword evidence="3" id="KW-1185">Reference proteome</keyword>
<gene>
    <name evidence="2" type="ORF">QE382_000683</name>
</gene>
<evidence type="ECO:0000256" key="1">
    <source>
        <dbReference type="SAM" id="Phobius"/>
    </source>
</evidence>
<feature type="transmembrane region" description="Helical" evidence="1">
    <location>
        <begin position="7"/>
        <end position="25"/>
    </location>
</feature>
<sequence length="227" mass="25759">MKKVLKVLGYFILGLLSFCVLYIVAEYSLSRISAPRKEIDGDRTVQVFVKSNGVHTDIVLPVVNEEMDWSHLFPYENTTGKHRGYQYVGIGWGDKGFYLDTPEWKDLKASTAFIAAFGLGESAIHVTYYNAVQEDELCFSYQISRSQYHDLIQYIKQSLDGNQNEAILVKTNAQYGNSDAFYEAKGAYSMFYSCNTWTNNALKKAAMPAGIWATFDKGILSHYKNKQ</sequence>
<dbReference type="InterPro" id="IPR011727">
    <property type="entry name" value="CHP02117"/>
</dbReference>
<name>A0ABU0U163_9SPHI</name>
<dbReference type="NCBIfam" id="TIGR02117">
    <property type="entry name" value="chp_urease_rgn"/>
    <property type="match status" value="1"/>
</dbReference>